<sequence>MNYLDLYNKYNEFVNNVLDFLRKENSEYVSGFIKNIDNEVSKIDIDNINGIIFDIGTIQILIDVTYYNENIFYICFKNNTEEYCFSRTDTCHYYNDEKTKHICSFLNNYGTDPTNDEEYYVAMFDIKNKKVTIKEYTDTDVDYIEIQLISNLEYLILSNVSQSHF</sequence>
<dbReference type="EMBL" id="MK500301">
    <property type="protein sequence ID" value="QBK84995.1"/>
    <property type="molecule type" value="Genomic_DNA"/>
</dbReference>
<proteinExistence type="predicted"/>
<reference evidence="1" key="1">
    <citation type="journal article" date="2019" name="MBio">
        <title>Virus Genomes from Deep Sea Sediments Expand the Ocean Megavirome and Support Independent Origins of Viral Gigantism.</title>
        <authorList>
            <person name="Backstrom D."/>
            <person name="Yutin N."/>
            <person name="Jorgensen S.L."/>
            <person name="Dharamshi J."/>
            <person name="Homa F."/>
            <person name="Zaremba-Niedwiedzka K."/>
            <person name="Spang A."/>
            <person name="Wolf Y.I."/>
            <person name="Koonin E.V."/>
            <person name="Ettema T.J."/>
        </authorList>
    </citation>
    <scope>NUCLEOTIDE SEQUENCE</scope>
</reference>
<evidence type="ECO:0000313" key="1">
    <source>
        <dbReference type="EMBL" id="QBK84995.1"/>
    </source>
</evidence>
<accession>A0A481YQD7</accession>
<gene>
    <name evidence="1" type="ORF">LCDPAC02_01940</name>
</gene>
<protein>
    <submittedName>
        <fullName evidence="1">Uncharacterized protein</fullName>
    </submittedName>
</protein>
<organism evidence="1">
    <name type="scientific">Pithovirus LCDPAC02</name>
    <dbReference type="NCBI Taxonomy" id="2506601"/>
    <lineage>
        <taxon>Viruses</taxon>
        <taxon>Pithoviruses</taxon>
    </lineage>
</organism>
<name>A0A481YQD7_9VIRU</name>